<evidence type="ECO:0000256" key="9">
    <source>
        <dbReference type="ARBA" id="ARBA00023170"/>
    </source>
</evidence>
<evidence type="ECO:0000256" key="2">
    <source>
        <dbReference type="ARBA" id="ARBA00007242"/>
    </source>
</evidence>
<feature type="domain" description="G-protein coupled receptors family 3 profile" evidence="13">
    <location>
        <begin position="334"/>
        <end position="598"/>
    </location>
</feature>
<feature type="transmembrane region" description="Helical" evidence="12">
    <location>
        <begin position="493"/>
        <end position="516"/>
    </location>
</feature>
<proteinExistence type="inferred from homology"/>
<feature type="transmembrane region" description="Helical" evidence="12">
    <location>
        <begin position="371"/>
        <end position="392"/>
    </location>
</feature>
<keyword evidence="10" id="KW-0325">Glycoprotein</keyword>
<dbReference type="AlphaFoldDB" id="A0A6P7YGT8"/>
<evidence type="ECO:0000256" key="11">
    <source>
        <dbReference type="ARBA" id="ARBA00023224"/>
    </source>
</evidence>
<dbReference type="GO" id="GO:0004930">
    <property type="term" value="F:G protein-coupled receptor activity"/>
    <property type="evidence" value="ECO:0007669"/>
    <property type="project" value="UniProtKB-KW"/>
</dbReference>
<dbReference type="InterPro" id="IPR000337">
    <property type="entry name" value="GPCR_3"/>
</dbReference>
<dbReference type="InterPro" id="IPR000068">
    <property type="entry name" value="GPCR_3_Ca_sens_rcpt-rel"/>
</dbReference>
<keyword evidence="8 12" id="KW-0472">Membrane</keyword>
<sequence>MWESFQTYKDYLAFIFAIEEINNNPNLLPNTTLGFHICDSNSNAFRALHGAMSILSARQEGEPVPNYSCKRKGILTGFLGEKVSDISRTVARLTMIYQYPQISYGSTDSNFNDRIQFPAFYRTIPNELSQNAGVVQLLKHFGWNWVGILVSDDDTSVGGSQELMKEIIRNGICIAFSEILPYLQHYLKNLHFQTISSDKISFDNKGDLVGRFDILSWILFPNKILGTIPVGSYDPTAPEDQQLLINDSTILWHPTYTTTPRSVCSESCLAGYRKVPINGKPICCYDCIQCPAGEISSKTDMESCEKCPEDQWSNEKRDKCIPRTIEFLSYEEPLGVTLASVAVIFSIITSGVLGIFLKYKDTPIVKANNRELSYILLLSLILSFLCSLIFIGHPSNVTCLLRQAAFGITFVVAVSSVLAKTITVVIAFNATKPGSNLKNWMGTRVSGSIVLLCSLVEVMICMIWLIHSPPFPDKDAQSELGKMILQCNEGSVIAFYIVVGYMGFLALLSFTVAFLARSLPDSFNETQLITFSMLVFCSVWVAFIPAYLSTKGKYMVAVEIFAILASSAGLLGCIFIPKCYIILLRPDINTKEHLIGKKTNKLF</sequence>
<dbReference type="PANTHER" id="PTHR24061:SF599">
    <property type="entry name" value="G-PROTEIN COUPLED RECEPTORS FAMILY 3 PROFILE DOMAIN-CONTAINING PROTEIN"/>
    <property type="match status" value="1"/>
</dbReference>
<dbReference type="InParanoid" id="A0A6P7YGT8"/>
<dbReference type="KEGG" id="muo:115475055"/>
<evidence type="ECO:0000256" key="10">
    <source>
        <dbReference type="ARBA" id="ARBA00023180"/>
    </source>
</evidence>
<dbReference type="PRINTS" id="PR00248">
    <property type="entry name" value="GPCRMGR"/>
</dbReference>
<evidence type="ECO:0000256" key="3">
    <source>
        <dbReference type="ARBA" id="ARBA00022475"/>
    </source>
</evidence>
<feature type="transmembrane region" description="Helical" evidence="12">
    <location>
        <begin position="404"/>
        <end position="428"/>
    </location>
</feature>
<evidence type="ECO:0000313" key="14">
    <source>
        <dbReference type="Proteomes" id="UP000515156"/>
    </source>
</evidence>
<dbReference type="RefSeq" id="XP_030066652.1">
    <property type="nucleotide sequence ID" value="XM_030210792.1"/>
</dbReference>
<dbReference type="Gene3D" id="3.40.50.2300">
    <property type="match status" value="4"/>
</dbReference>
<comment type="subcellular location">
    <subcellularLocation>
        <location evidence="1">Cell membrane</location>
        <topology evidence="1">Multi-pass membrane protein</topology>
    </subcellularLocation>
</comment>
<evidence type="ECO:0000259" key="13">
    <source>
        <dbReference type="PROSITE" id="PS50259"/>
    </source>
</evidence>
<dbReference type="PANTHER" id="PTHR24061">
    <property type="entry name" value="CALCIUM-SENSING RECEPTOR-RELATED"/>
    <property type="match status" value="1"/>
</dbReference>
<evidence type="ECO:0000256" key="1">
    <source>
        <dbReference type="ARBA" id="ARBA00004651"/>
    </source>
</evidence>
<dbReference type="Gene3D" id="2.10.50.30">
    <property type="entry name" value="GPCR, family 3, nine cysteines domain"/>
    <property type="match status" value="1"/>
</dbReference>
<protein>
    <submittedName>
        <fullName evidence="15">Vomeronasal type-2 receptor 26-like</fullName>
    </submittedName>
</protein>
<keyword evidence="11" id="KW-0807">Transducer</keyword>
<evidence type="ECO:0000256" key="4">
    <source>
        <dbReference type="ARBA" id="ARBA00022692"/>
    </source>
</evidence>
<evidence type="ECO:0000256" key="5">
    <source>
        <dbReference type="ARBA" id="ARBA00022729"/>
    </source>
</evidence>
<evidence type="ECO:0000256" key="8">
    <source>
        <dbReference type="ARBA" id="ARBA00023136"/>
    </source>
</evidence>
<dbReference type="CDD" id="cd15283">
    <property type="entry name" value="7tmC_V2R_pheromone"/>
    <property type="match status" value="1"/>
</dbReference>
<feature type="transmembrane region" description="Helical" evidence="12">
    <location>
        <begin position="449"/>
        <end position="467"/>
    </location>
</feature>
<dbReference type="SUPFAM" id="SSF53822">
    <property type="entry name" value="Periplasmic binding protein-like I"/>
    <property type="match status" value="2"/>
</dbReference>
<gene>
    <name evidence="15" type="primary">LOC115475055</name>
</gene>
<evidence type="ECO:0000256" key="6">
    <source>
        <dbReference type="ARBA" id="ARBA00022989"/>
    </source>
</evidence>
<dbReference type="OrthoDB" id="5984008at2759"/>
<dbReference type="InterPro" id="IPR001828">
    <property type="entry name" value="ANF_lig-bd_rcpt"/>
</dbReference>
<dbReference type="InterPro" id="IPR017978">
    <property type="entry name" value="GPCR_3_C"/>
</dbReference>
<comment type="similarity">
    <text evidence="2">Belongs to the G-protein coupled receptor 3 family.</text>
</comment>
<dbReference type="InterPro" id="IPR011500">
    <property type="entry name" value="GPCR_3_9-Cys_dom"/>
</dbReference>
<dbReference type="InterPro" id="IPR028082">
    <property type="entry name" value="Peripla_BP_I"/>
</dbReference>
<dbReference type="Proteomes" id="UP000515156">
    <property type="component" value="Chromosome 7"/>
</dbReference>
<dbReference type="Pfam" id="PF07562">
    <property type="entry name" value="NCD3G"/>
    <property type="match status" value="1"/>
</dbReference>
<accession>A0A6P7YGT8</accession>
<name>A0A6P7YGT8_9AMPH</name>
<feature type="transmembrane region" description="Helical" evidence="12">
    <location>
        <begin position="528"/>
        <end position="548"/>
    </location>
</feature>
<keyword evidence="9" id="KW-0675">Receptor</keyword>
<feature type="transmembrane region" description="Helical" evidence="12">
    <location>
        <begin position="334"/>
        <end position="359"/>
    </location>
</feature>
<dbReference type="GeneID" id="115475055"/>
<dbReference type="Pfam" id="PF00003">
    <property type="entry name" value="7tm_3"/>
    <property type="match status" value="1"/>
</dbReference>
<keyword evidence="14" id="KW-1185">Reference proteome</keyword>
<dbReference type="FunFam" id="3.40.50.2300:FF:000728">
    <property type="entry name" value="Uncharacterized protein"/>
    <property type="match status" value="1"/>
</dbReference>
<evidence type="ECO:0000256" key="12">
    <source>
        <dbReference type="SAM" id="Phobius"/>
    </source>
</evidence>
<dbReference type="InterPro" id="IPR038550">
    <property type="entry name" value="GPCR_3_9-Cys_sf"/>
</dbReference>
<evidence type="ECO:0000256" key="7">
    <source>
        <dbReference type="ARBA" id="ARBA00023040"/>
    </source>
</evidence>
<evidence type="ECO:0000313" key="15">
    <source>
        <dbReference type="RefSeq" id="XP_030066652.1"/>
    </source>
</evidence>
<keyword evidence="6 12" id="KW-1133">Transmembrane helix</keyword>
<dbReference type="PROSITE" id="PS50259">
    <property type="entry name" value="G_PROTEIN_RECEP_F3_4"/>
    <property type="match status" value="1"/>
</dbReference>
<dbReference type="Pfam" id="PF01094">
    <property type="entry name" value="ANF_receptor"/>
    <property type="match status" value="1"/>
</dbReference>
<reference evidence="15" key="1">
    <citation type="submission" date="2025-08" db="UniProtKB">
        <authorList>
            <consortium name="RefSeq"/>
        </authorList>
    </citation>
    <scope>IDENTIFICATION</scope>
</reference>
<organism evidence="14 15">
    <name type="scientific">Microcaecilia unicolor</name>
    <dbReference type="NCBI Taxonomy" id="1415580"/>
    <lineage>
        <taxon>Eukaryota</taxon>
        <taxon>Metazoa</taxon>
        <taxon>Chordata</taxon>
        <taxon>Craniata</taxon>
        <taxon>Vertebrata</taxon>
        <taxon>Euteleostomi</taxon>
        <taxon>Amphibia</taxon>
        <taxon>Gymnophiona</taxon>
        <taxon>Siphonopidae</taxon>
        <taxon>Microcaecilia</taxon>
    </lineage>
</organism>
<keyword evidence="4 12" id="KW-0812">Transmembrane</keyword>
<keyword evidence="3" id="KW-1003">Cell membrane</keyword>
<dbReference type="FunFam" id="2.10.50.30:FF:000002">
    <property type="entry name" value="Vomeronasal 2 receptor, h1"/>
    <property type="match status" value="1"/>
</dbReference>
<keyword evidence="5" id="KW-0732">Signal</keyword>
<keyword evidence="7" id="KW-0297">G-protein coupled receptor</keyword>
<feature type="transmembrane region" description="Helical" evidence="12">
    <location>
        <begin position="554"/>
        <end position="576"/>
    </location>
</feature>
<dbReference type="GO" id="GO:0005886">
    <property type="term" value="C:plasma membrane"/>
    <property type="evidence" value="ECO:0007669"/>
    <property type="project" value="UniProtKB-SubCell"/>
</dbReference>